<evidence type="ECO:0000313" key="1">
    <source>
        <dbReference type="EMBL" id="PSJ79368.1"/>
    </source>
</evidence>
<accession>A0A2P7TXB9</accession>
<evidence type="ECO:0000313" key="2">
    <source>
        <dbReference type="Proteomes" id="UP000241868"/>
    </source>
</evidence>
<sequence length="87" mass="9932">MECCYLTSLLFRPVLKIPDPVNVILFFCKVRAVTDAEMIKFTHIKHIITTIKIGVNNTISFTYSRITGNKGRLRIREGCINLGITPY</sequence>
<dbReference type="AlphaFoldDB" id="A0A2P7TXB9"/>
<dbReference type="Proteomes" id="UP000241868">
    <property type="component" value="Unassembled WGS sequence"/>
</dbReference>
<keyword evidence="2" id="KW-1185">Reference proteome</keyword>
<proteinExistence type="predicted"/>
<reference evidence="1 2" key="1">
    <citation type="submission" date="2018-03" db="EMBL/GenBank/DDBJ databases">
        <title>Neisseria weixii sp. nov., isolated from the intestinal contents of Tibetan Plateau pika (Ochotona curzoniae) in Yushu, Qinghai Province, China.</title>
        <authorList>
            <person name="Gui Z."/>
        </authorList>
    </citation>
    <scope>NUCLEOTIDE SEQUENCE [LARGE SCALE GENOMIC DNA]</scope>
    <source>
        <strain evidence="1 2">ATCC 51483</strain>
    </source>
</reference>
<protein>
    <submittedName>
        <fullName evidence="1">Uncharacterized protein</fullName>
    </submittedName>
</protein>
<dbReference type="EMBL" id="PXYY01000121">
    <property type="protein sequence ID" value="PSJ79368.1"/>
    <property type="molecule type" value="Genomic_DNA"/>
</dbReference>
<organism evidence="1 2">
    <name type="scientific">Neisseria iguanae</name>
    <dbReference type="NCBI Taxonomy" id="90242"/>
    <lineage>
        <taxon>Bacteria</taxon>
        <taxon>Pseudomonadati</taxon>
        <taxon>Pseudomonadota</taxon>
        <taxon>Betaproteobacteria</taxon>
        <taxon>Neisseriales</taxon>
        <taxon>Neisseriaceae</taxon>
        <taxon>Neisseria</taxon>
    </lineage>
</organism>
<name>A0A2P7TXB9_9NEIS</name>
<gene>
    <name evidence="1" type="ORF">C7N83_12645</name>
</gene>
<comment type="caution">
    <text evidence="1">The sequence shown here is derived from an EMBL/GenBank/DDBJ whole genome shotgun (WGS) entry which is preliminary data.</text>
</comment>